<dbReference type="Proteomes" id="UP000887568">
    <property type="component" value="Unplaced"/>
</dbReference>
<organism evidence="1 2">
    <name type="scientific">Patiria miniata</name>
    <name type="common">Bat star</name>
    <name type="synonym">Asterina miniata</name>
    <dbReference type="NCBI Taxonomy" id="46514"/>
    <lineage>
        <taxon>Eukaryota</taxon>
        <taxon>Metazoa</taxon>
        <taxon>Echinodermata</taxon>
        <taxon>Eleutherozoa</taxon>
        <taxon>Asterozoa</taxon>
        <taxon>Asteroidea</taxon>
        <taxon>Valvatacea</taxon>
        <taxon>Valvatida</taxon>
        <taxon>Asterinidae</taxon>
        <taxon>Patiria</taxon>
    </lineage>
</organism>
<dbReference type="OMA" id="EYLEWST"/>
<reference evidence="1" key="1">
    <citation type="submission" date="2022-11" db="UniProtKB">
        <authorList>
            <consortium name="EnsemblMetazoa"/>
        </authorList>
    </citation>
    <scope>IDENTIFICATION</scope>
</reference>
<protein>
    <submittedName>
        <fullName evidence="1">Uncharacterized protein</fullName>
    </submittedName>
</protein>
<accession>A0A914BFD5</accession>
<evidence type="ECO:0000313" key="1">
    <source>
        <dbReference type="EnsemblMetazoa" id="XP_038074570.1"/>
    </source>
</evidence>
<evidence type="ECO:0000313" key="2">
    <source>
        <dbReference type="Proteomes" id="UP000887568"/>
    </source>
</evidence>
<name>A0A914BFD5_PATMI</name>
<dbReference type="RefSeq" id="XP_038074570.1">
    <property type="nucleotide sequence ID" value="XM_038218642.1"/>
</dbReference>
<dbReference type="OrthoDB" id="10253919at2759"/>
<keyword evidence="2" id="KW-1185">Reference proteome</keyword>
<proteinExistence type="predicted"/>
<dbReference type="EnsemblMetazoa" id="XM_038218642.1">
    <property type="protein sequence ID" value="XP_038074570.1"/>
    <property type="gene ID" value="LOC119742563"/>
</dbReference>
<dbReference type="GeneID" id="119742563"/>
<sequence length="390" mass="43650">MHNMSSEAFFSTPAGVKDYCTATNYQEWSDFINQTMNEVIQVEETIVGVGKSQFYNPQIKPAGEDRVTQKVTWNGFPRRLQQDFPESYLEVADKQDGWPHNGEEFKKARNQDEYLEWYVYKNDRGQITRVDFTCEGPEYWDCLFQWEPETCLALYKNYISPDVKLQDLYTEDQGKKIYDTYNKWNTTDGCMHLNCPPNSLGAEVRLAGDASIIRKKNGSIITDSQELINCSQYGRADRNSDPHIGSACNSLCRLGKRISIANPVCLFIADVKTAGWTTPNGDDASKYMKLLRGTAEEGLRYSLEVPASEGFTVGDIEIAGVPIQYGGSVAFLMDVGLTAEACTDTNGVQPAHPCVGTSPKGLALNLLALNTLHPLLKVKNHYFARGYTAM</sequence>
<dbReference type="AlphaFoldDB" id="A0A914BFD5"/>